<protein>
    <recommendedName>
        <fullName evidence="8">HRDC domain-containing protein</fullName>
    </recommendedName>
</protein>
<dbReference type="GO" id="GO:0071038">
    <property type="term" value="P:TRAMP-dependent tRNA surveillance pathway"/>
    <property type="evidence" value="ECO:0007669"/>
    <property type="project" value="TreeGrafter"/>
</dbReference>
<feature type="compositionally biased region" description="Basic residues" evidence="7">
    <location>
        <begin position="830"/>
        <end position="859"/>
    </location>
</feature>
<dbReference type="InterPro" id="IPR049559">
    <property type="entry name" value="Rrp6p-like_exo"/>
</dbReference>
<evidence type="ECO:0000256" key="2">
    <source>
        <dbReference type="ARBA" id="ARBA00022722"/>
    </source>
</evidence>
<feature type="non-terminal residue" evidence="9">
    <location>
        <position position="874"/>
    </location>
</feature>
<keyword evidence="3" id="KW-0378">Hydrolase</keyword>
<gene>
    <name evidence="9" type="ORF">MNOR_LOCUS19704</name>
</gene>
<dbReference type="GO" id="GO:0003727">
    <property type="term" value="F:single-stranded RNA binding"/>
    <property type="evidence" value="ECO:0007669"/>
    <property type="project" value="TreeGrafter"/>
</dbReference>
<keyword evidence="2" id="KW-0540">Nuclease</keyword>
<evidence type="ECO:0000256" key="1">
    <source>
        <dbReference type="ARBA" id="ARBA00004123"/>
    </source>
</evidence>
<dbReference type="GO" id="GO:0071037">
    <property type="term" value="P:nuclear polyadenylation-dependent snRNA catabolic process"/>
    <property type="evidence" value="ECO:0007669"/>
    <property type="project" value="TreeGrafter"/>
</dbReference>
<dbReference type="FunFam" id="1.10.150.80:FF:000001">
    <property type="entry name" value="Putative exosome component 10"/>
    <property type="match status" value="1"/>
</dbReference>
<comment type="similarity">
    <text evidence="6">Belongs to the exosome component 10/RRP6 family.</text>
</comment>
<keyword evidence="5" id="KW-0539">Nucleus</keyword>
<dbReference type="GO" id="GO:0071044">
    <property type="term" value="P:histone mRNA catabolic process"/>
    <property type="evidence" value="ECO:0007669"/>
    <property type="project" value="TreeGrafter"/>
</dbReference>
<dbReference type="Pfam" id="PF00570">
    <property type="entry name" value="HRDC"/>
    <property type="match status" value="1"/>
</dbReference>
<feature type="compositionally biased region" description="Basic and acidic residues" evidence="7">
    <location>
        <begin position="701"/>
        <end position="727"/>
    </location>
</feature>
<feature type="compositionally biased region" description="Basic and acidic residues" evidence="7">
    <location>
        <begin position="772"/>
        <end position="788"/>
    </location>
</feature>
<evidence type="ECO:0000256" key="3">
    <source>
        <dbReference type="ARBA" id="ARBA00022801"/>
    </source>
</evidence>
<dbReference type="SMART" id="SM00474">
    <property type="entry name" value="35EXOc"/>
    <property type="match status" value="1"/>
</dbReference>
<dbReference type="PANTHER" id="PTHR12124">
    <property type="entry name" value="POLYMYOSITIS/SCLERODERMA AUTOANTIGEN-RELATED"/>
    <property type="match status" value="1"/>
</dbReference>
<feature type="compositionally biased region" description="Basic residues" evidence="7">
    <location>
        <begin position="728"/>
        <end position="738"/>
    </location>
</feature>
<dbReference type="InterPro" id="IPR045092">
    <property type="entry name" value="Rrp6-like"/>
</dbReference>
<feature type="region of interest" description="Disordered" evidence="7">
    <location>
        <begin position="664"/>
        <end position="874"/>
    </location>
</feature>
<dbReference type="GO" id="GO:0000175">
    <property type="term" value="F:3'-5'-RNA exonuclease activity"/>
    <property type="evidence" value="ECO:0007669"/>
    <property type="project" value="InterPro"/>
</dbReference>
<feature type="compositionally biased region" description="Basic residues" evidence="7">
    <location>
        <begin position="746"/>
        <end position="755"/>
    </location>
</feature>
<dbReference type="GO" id="GO:0000166">
    <property type="term" value="F:nucleotide binding"/>
    <property type="evidence" value="ECO:0007669"/>
    <property type="project" value="InterPro"/>
</dbReference>
<evidence type="ECO:0000256" key="7">
    <source>
        <dbReference type="SAM" id="MobiDB-lite"/>
    </source>
</evidence>
<evidence type="ECO:0000256" key="4">
    <source>
        <dbReference type="ARBA" id="ARBA00022839"/>
    </source>
</evidence>
<dbReference type="Gene3D" id="3.30.420.10">
    <property type="entry name" value="Ribonuclease H-like superfamily/Ribonuclease H"/>
    <property type="match status" value="1"/>
</dbReference>
<comment type="subcellular location">
    <subcellularLocation>
        <location evidence="1">Nucleus</location>
    </subcellularLocation>
</comment>
<dbReference type="InterPro" id="IPR036397">
    <property type="entry name" value="RNaseH_sf"/>
</dbReference>
<dbReference type="GO" id="GO:0071036">
    <property type="term" value="P:nuclear polyadenylation-dependent snoRNA catabolic process"/>
    <property type="evidence" value="ECO:0007669"/>
    <property type="project" value="TreeGrafter"/>
</dbReference>
<keyword evidence="10" id="KW-1185">Reference proteome</keyword>
<reference evidence="9 10" key="1">
    <citation type="submission" date="2024-05" db="EMBL/GenBank/DDBJ databases">
        <authorList>
            <person name="Wallberg A."/>
        </authorList>
    </citation>
    <scope>NUCLEOTIDE SEQUENCE [LARGE SCALE GENOMIC DNA]</scope>
</reference>
<dbReference type="GO" id="GO:0071039">
    <property type="term" value="P:nuclear polyadenylation-dependent CUT catabolic process"/>
    <property type="evidence" value="ECO:0007669"/>
    <property type="project" value="TreeGrafter"/>
</dbReference>
<accession>A0AAV2R1G9</accession>
<dbReference type="EMBL" id="CAXKWB010014776">
    <property type="protein sequence ID" value="CAL4111705.1"/>
    <property type="molecule type" value="Genomic_DNA"/>
</dbReference>
<dbReference type="PROSITE" id="PS50967">
    <property type="entry name" value="HRDC"/>
    <property type="match status" value="1"/>
</dbReference>
<dbReference type="InterPro" id="IPR002121">
    <property type="entry name" value="HRDC_dom"/>
</dbReference>
<sequence>MFPKLSPASTKYSRDMIRSQKRVLRHTSIYVYLLPKLIFISAYRRCPDNDHTLSILHVSSSQNAFYGCVFSIQSLKIGMARNRSHYVIIEGGEIPVYMRISTLIEILLLAQNTMGFSENKLAKKLKGGNPHIYSNITITIFLLSYNTISRGLFFLAEQYILLSRIFDNSLGPPFLQFCWGPHYTATLKFASNMGYYNHPYLYELQSWGPAASQLCEIRPTPPRPLDETPLVMVDREEDLHNMVETLKASSEIAVDLEHHSFRSYQGLSCLMQISTRTQDFIVDPFALRGKLTCLNEVFANPKITKVFHGADFDILWLQRDFGVYVVNMFDTHQAAVILEYPQRSLAALLNKFTQVMADKTYQRADWRIRPLPQDFISYARQDSHYLLFIYDLMRNELIKKGNNLNNLINAVYCRSTDICMKRYEKPIVTPESHLDLYRRSRKFLNSRQMYALQQLYLWRDKIAREQDESVEYVLPKHMMLQMSEILPKEMQGALACCNPIPSLVKTELLTLHNIFRAAREQKLDVVETAISDQAATATTGQKATSHDMAEVMISKHDLCNLEDSKELPTLLKPQETLLGDLFSQHKVQIQLESTSKLFGVKKGKLQIKRNKLLKKTNEYMGAYERYKLYLELKPLIEDEKKKEKHNTTNKERLERVNRVREHFLSLTKNTPKPTPAPNNTNSTETDTSLRVADEDLLDFSGDGRKLQREQYMESKKEETSEHQLVNKEKKKKQPRGNRKGPMVLKAHIKKNQQQKRRSEESNNDIANKKAKKAEEQVELEEKEKKTDDGPDSYSESDDDHNNENNEGQTDGQNKQSFDYGKADYSMFERKKNKKKHGHPQIKEKFKGKHQKSKVMKKSGMKSFTWGNKGAGGAG</sequence>
<dbReference type="GO" id="GO:0071051">
    <property type="term" value="P:poly(A)-dependent snoRNA 3'-end processing"/>
    <property type="evidence" value="ECO:0007669"/>
    <property type="project" value="TreeGrafter"/>
</dbReference>
<proteinExistence type="inferred from homology"/>
<dbReference type="InterPro" id="IPR010997">
    <property type="entry name" value="HRDC-like_sf"/>
</dbReference>
<dbReference type="AlphaFoldDB" id="A0AAV2R1G9"/>
<dbReference type="InterPro" id="IPR012337">
    <property type="entry name" value="RNaseH-like_sf"/>
</dbReference>
<dbReference type="Pfam" id="PF01612">
    <property type="entry name" value="DNA_pol_A_exo1"/>
    <property type="match status" value="1"/>
</dbReference>
<dbReference type="SMART" id="SM00341">
    <property type="entry name" value="HRDC"/>
    <property type="match status" value="1"/>
</dbReference>
<dbReference type="GO" id="GO:0000176">
    <property type="term" value="C:nuclear exosome (RNase complex)"/>
    <property type="evidence" value="ECO:0007669"/>
    <property type="project" value="TreeGrafter"/>
</dbReference>
<evidence type="ECO:0000256" key="6">
    <source>
        <dbReference type="ARBA" id="ARBA00043957"/>
    </source>
</evidence>
<dbReference type="Proteomes" id="UP001497623">
    <property type="component" value="Unassembled WGS sequence"/>
</dbReference>
<dbReference type="GO" id="GO:0000467">
    <property type="term" value="P:exonucleolytic trimming to generate mature 3'-end of 5.8S rRNA from tricistronic rRNA transcript (SSU-rRNA, 5.8S rRNA, LSU-rRNA)"/>
    <property type="evidence" value="ECO:0007669"/>
    <property type="project" value="InterPro"/>
</dbReference>
<evidence type="ECO:0000256" key="5">
    <source>
        <dbReference type="ARBA" id="ARBA00023242"/>
    </source>
</evidence>
<name>A0AAV2R1G9_MEGNR</name>
<dbReference type="CDD" id="cd06147">
    <property type="entry name" value="Rrp6p_like_exo"/>
    <property type="match status" value="1"/>
</dbReference>
<evidence type="ECO:0000313" key="9">
    <source>
        <dbReference type="EMBL" id="CAL4111705.1"/>
    </source>
</evidence>
<dbReference type="GO" id="GO:0005730">
    <property type="term" value="C:nucleolus"/>
    <property type="evidence" value="ECO:0007669"/>
    <property type="project" value="TreeGrafter"/>
</dbReference>
<organism evidence="9 10">
    <name type="scientific">Meganyctiphanes norvegica</name>
    <name type="common">Northern krill</name>
    <name type="synonym">Thysanopoda norvegica</name>
    <dbReference type="NCBI Taxonomy" id="48144"/>
    <lineage>
        <taxon>Eukaryota</taxon>
        <taxon>Metazoa</taxon>
        <taxon>Ecdysozoa</taxon>
        <taxon>Arthropoda</taxon>
        <taxon>Crustacea</taxon>
        <taxon>Multicrustacea</taxon>
        <taxon>Malacostraca</taxon>
        <taxon>Eumalacostraca</taxon>
        <taxon>Eucarida</taxon>
        <taxon>Euphausiacea</taxon>
        <taxon>Euphausiidae</taxon>
        <taxon>Meganyctiphanes</taxon>
    </lineage>
</organism>
<dbReference type="GO" id="GO:0071035">
    <property type="term" value="P:nuclear polyadenylation-dependent rRNA catabolic process"/>
    <property type="evidence" value="ECO:0007669"/>
    <property type="project" value="TreeGrafter"/>
</dbReference>
<feature type="domain" description="HRDC" evidence="8">
    <location>
        <begin position="445"/>
        <end position="525"/>
    </location>
</feature>
<comment type="caution">
    <text evidence="9">The sequence shown here is derived from an EMBL/GenBank/DDBJ whole genome shotgun (WGS) entry which is preliminary data.</text>
</comment>
<dbReference type="InterPro" id="IPR044876">
    <property type="entry name" value="HRDC_dom_sf"/>
</dbReference>
<dbReference type="InterPro" id="IPR002562">
    <property type="entry name" value="3'-5'_exonuclease_dom"/>
</dbReference>
<evidence type="ECO:0000313" key="10">
    <source>
        <dbReference type="Proteomes" id="UP001497623"/>
    </source>
</evidence>
<dbReference type="SUPFAM" id="SSF53098">
    <property type="entry name" value="Ribonuclease H-like"/>
    <property type="match status" value="1"/>
</dbReference>
<evidence type="ECO:0000259" key="8">
    <source>
        <dbReference type="PROSITE" id="PS50967"/>
    </source>
</evidence>
<feature type="compositionally biased region" description="Polar residues" evidence="7">
    <location>
        <begin position="807"/>
        <end position="816"/>
    </location>
</feature>
<dbReference type="Gene3D" id="1.10.150.80">
    <property type="entry name" value="HRDC domain"/>
    <property type="match status" value="1"/>
</dbReference>
<dbReference type="SUPFAM" id="SSF47819">
    <property type="entry name" value="HRDC-like"/>
    <property type="match status" value="1"/>
</dbReference>
<keyword evidence="4" id="KW-0269">Exonuclease</keyword>
<dbReference type="PANTHER" id="PTHR12124:SF47">
    <property type="entry name" value="EXOSOME COMPONENT 10"/>
    <property type="match status" value="1"/>
</dbReference>
<dbReference type="GO" id="GO:0071040">
    <property type="term" value="P:nuclear polyadenylation-dependent antisense transcript catabolic process"/>
    <property type="evidence" value="ECO:0007669"/>
    <property type="project" value="TreeGrafter"/>
</dbReference>
<feature type="compositionally biased region" description="Low complexity" evidence="7">
    <location>
        <begin position="667"/>
        <end position="681"/>
    </location>
</feature>